<evidence type="ECO:0000259" key="1">
    <source>
        <dbReference type="PROSITE" id="PS51819"/>
    </source>
</evidence>
<evidence type="ECO:0000313" key="2">
    <source>
        <dbReference type="EMBL" id="GGY75081.1"/>
    </source>
</evidence>
<dbReference type="Proteomes" id="UP000619761">
    <property type="component" value="Unassembled WGS sequence"/>
</dbReference>
<dbReference type="InterPro" id="IPR004360">
    <property type="entry name" value="Glyas_Fos-R_dOase_dom"/>
</dbReference>
<name>A0ABQ3B1J0_9GAMM</name>
<feature type="domain" description="VOC" evidence="1">
    <location>
        <begin position="3"/>
        <end position="120"/>
    </location>
</feature>
<dbReference type="Pfam" id="PF00903">
    <property type="entry name" value="Glyoxalase"/>
    <property type="match status" value="1"/>
</dbReference>
<sequence>MSKINCITPFVPAKDFELSLRFYTDLGFTKVVAIENAIRLGMEGNGFWLQNYYVEEWANNVMLCLYVDDIESWWSKINSLNIKERFGDTARVLSSPHDQEGGRMMQITDPSGVLWHIREGI</sequence>
<dbReference type="RefSeq" id="WP_189418085.1">
    <property type="nucleotide sequence ID" value="NZ_BMYZ01000001.1"/>
</dbReference>
<dbReference type="PROSITE" id="PS51819">
    <property type="entry name" value="VOC"/>
    <property type="match status" value="1"/>
</dbReference>
<keyword evidence="3" id="KW-1185">Reference proteome</keyword>
<proteinExistence type="predicted"/>
<comment type="caution">
    <text evidence="2">The sequence shown here is derived from an EMBL/GenBank/DDBJ whole genome shotgun (WGS) entry which is preliminary data.</text>
</comment>
<accession>A0ABQ3B1J0</accession>
<reference evidence="3" key="1">
    <citation type="journal article" date="2019" name="Int. J. Syst. Evol. Microbiol.">
        <title>The Global Catalogue of Microorganisms (GCM) 10K type strain sequencing project: providing services to taxonomists for standard genome sequencing and annotation.</title>
        <authorList>
            <consortium name="The Broad Institute Genomics Platform"/>
            <consortium name="The Broad Institute Genome Sequencing Center for Infectious Disease"/>
            <person name="Wu L."/>
            <person name="Ma J."/>
        </authorList>
    </citation>
    <scope>NUCLEOTIDE SEQUENCE [LARGE SCALE GENOMIC DNA]</scope>
    <source>
        <strain evidence="3">KCTC 32239</strain>
    </source>
</reference>
<gene>
    <name evidence="2" type="ORF">GCM10011613_20720</name>
</gene>
<dbReference type="Gene3D" id="3.10.180.10">
    <property type="entry name" value="2,3-Dihydroxybiphenyl 1,2-Dioxygenase, domain 1"/>
    <property type="match status" value="1"/>
</dbReference>
<protein>
    <submittedName>
        <fullName evidence="2">Glyoxalase</fullName>
    </submittedName>
</protein>
<dbReference type="InterPro" id="IPR037523">
    <property type="entry name" value="VOC_core"/>
</dbReference>
<dbReference type="SUPFAM" id="SSF54593">
    <property type="entry name" value="Glyoxalase/Bleomycin resistance protein/Dihydroxybiphenyl dioxygenase"/>
    <property type="match status" value="1"/>
</dbReference>
<dbReference type="EMBL" id="BMYZ01000001">
    <property type="protein sequence ID" value="GGY75081.1"/>
    <property type="molecule type" value="Genomic_DNA"/>
</dbReference>
<dbReference type="InterPro" id="IPR029068">
    <property type="entry name" value="Glyas_Bleomycin-R_OHBP_Dase"/>
</dbReference>
<organism evidence="2 3">
    <name type="scientific">Cellvibrio zantedeschiae</name>
    <dbReference type="NCBI Taxonomy" id="1237077"/>
    <lineage>
        <taxon>Bacteria</taxon>
        <taxon>Pseudomonadati</taxon>
        <taxon>Pseudomonadota</taxon>
        <taxon>Gammaproteobacteria</taxon>
        <taxon>Cellvibrionales</taxon>
        <taxon>Cellvibrionaceae</taxon>
        <taxon>Cellvibrio</taxon>
    </lineage>
</organism>
<evidence type="ECO:0000313" key="3">
    <source>
        <dbReference type="Proteomes" id="UP000619761"/>
    </source>
</evidence>